<organism evidence="2 3">
    <name type="scientific">Rubroshorea leprosula</name>
    <dbReference type="NCBI Taxonomy" id="152421"/>
    <lineage>
        <taxon>Eukaryota</taxon>
        <taxon>Viridiplantae</taxon>
        <taxon>Streptophyta</taxon>
        <taxon>Embryophyta</taxon>
        <taxon>Tracheophyta</taxon>
        <taxon>Spermatophyta</taxon>
        <taxon>Magnoliopsida</taxon>
        <taxon>eudicotyledons</taxon>
        <taxon>Gunneridae</taxon>
        <taxon>Pentapetalae</taxon>
        <taxon>rosids</taxon>
        <taxon>malvids</taxon>
        <taxon>Malvales</taxon>
        <taxon>Dipterocarpaceae</taxon>
        <taxon>Rubroshorea</taxon>
    </lineage>
</organism>
<accession>A0AAV5LN73</accession>
<reference evidence="2 3" key="1">
    <citation type="journal article" date="2021" name="Commun. Biol.">
        <title>The genome of Shorea leprosula (Dipterocarpaceae) highlights the ecological relevance of drought in aseasonal tropical rainforests.</title>
        <authorList>
            <person name="Ng K.K.S."/>
            <person name="Kobayashi M.J."/>
            <person name="Fawcett J.A."/>
            <person name="Hatakeyama M."/>
            <person name="Paape T."/>
            <person name="Ng C.H."/>
            <person name="Ang C.C."/>
            <person name="Tnah L.H."/>
            <person name="Lee C.T."/>
            <person name="Nishiyama T."/>
            <person name="Sese J."/>
            <person name="O'Brien M.J."/>
            <person name="Copetti D."/>
            <person name="Mohd Noor M.I."/>
            <person name="Ong R.C."/>
            <person name="Putra M."/>
            <person name="Sireger I.Z."/>
            <person name="Indrioko S."/>
            <person name="Kosugi Y."/>
            <person name="Izuno A."/>
            <person name="Isagi Y."/>
            <person name="Lee S.L."/>
            <person name="Shimizu K.K."/>
        </authorList>
    </citation>
    <scope>NUCLEOTIDE SEQUENCE [LARGE SCALE GENOMIC DNA]</scope>
    <source>
        <strain evidence="2">214</strain>
    </source>
</reference>
<proteinExistence type="predicted"/>
<dbReference type="GO" id="GO:0006952">
    <property type="term" value="P:defense response"/>
    <property type="evidence" value="ECO:0007669"/>
    <property type="project" value="InterPro"/>
</dbReference>
<keyword evidence="3" id="KW-1185">Reference proteome</keyword>
<dbReference type="Proteomes" id="UP001054252">
    <property type="component" value="Unassembled WGS sequence"/>
</dbReference>
<name>A0AAV5LN73_9ROSI</name>
<gene>
    <name evidence="2" type="ORF">SLEP1_g46512</name>
</gene>
<feature type="domain" description="Bet v I/Major latex protein" evidence="1">
    <location>
        <begin position="5"/>
        <end position="137"/>
    </location>
</feature>
<sequence>MSEASLQGKLKYDVEYKAPVDKIHEFWSRGISDLPKISPNIIQNIQLVEVSWGNEGCIHNGLRAEIYKLQSHWRHILDYYRSFKFILDQVTPKGNGGSLASWTLEYEKLSENVPDPISLRDESVNLNKAVSAYLSQA</sequence>
<dbReference type="InterPro" id="IPR051761">
    <property type="entry name" value="MLP-like_ligand-binding"/>
</dbReference>
<protein>
    <recommendedName>
        <fullName evidence="1">Bet v I/Major latex protein domain-containing protein</fullName>
    </recommendedName>
</protein>
<evidence type="ECO:0000259" key="1">
    <source>
        <dbReference type="SMART" id="SM01037"/>
    </source>
</evidence>
<evidence type="ECO:0000313" key="2">
    <source>
        <dbReference type="EMBL" id="GKV38623.1"/>
    </source>
</evidence>
<dbReference type="SUPFAM" id="SSF55961">
    <property type="entry name" value="Bet v1-like"/>
    <property type="match status" value="1"/>
</dbReference>
<dbReference type="PANTHER" id="PTHR31907">
    <property type="entry name" value="MLP-LIKE PROTEIN 423"/>
    <property type="match status" value="1"/>
</dbReference>
<dbReference type="InterPro" id="IPR023393">
    <property type="entry name" value="START-like_dom_sf"/>
</dbReference>
<dbReference type="Gene3D" id="3.30.530.20">
    <property type="match status" value="2"/>
</dbReference>
<evidence type="ECO:0000313" key="3">
    <source>
        <dbReference type="Proteomes" id="UP001054252"/>
    </source>
</evidence>
<dbReference type="AlphaFoldDB" id="A0AAV5LN73"/>
<comment type="caution">
    <text evidence="2">The sequence shown here is derived from an EMBL/GenBank/DDBJ whole genome shotgun (WGS) entry which is preliminary data.</text>
</comment>
<dbReference type="InterPro" id="IPR000916">
    <property type="entry name" value="Bet_v_I/MLP"/>
</dbReference>
<dbReference type="SMART" id="SM01037">
    <property type="entry name" value="Bet_v_1"/>
    <property type="match status" value="1"/>
</dbReference>
<dbReference type="Pfam" id="PF00407">
    <property type="entry name" value="Bet_v_1"/>
    <property type="match status" value="2"/>
</dbReference>
<dbReference type="EMBL" id="BPVZ01000129">
    <property type="protein sequence ID" value="GKV38623.1"/>
    <property type="molecule type" value="Genomic_DNA"/>
</dbReference>